<dbReference type="GO" id="GO:0007005">
    <property type="term" value="P:mitochondrion organization"/>
    <property type="evidence" value="ECO:0007669"/>
    <property type="project" value="InterPro"/>
</dbReference>
<accession>A0A164ZMR7</accession>
<dbReference type="InterPro" id="IPR031468">
    <property type="entry name" value="SMP_LBD"/>
</dbReference>
<dbReference type="EMBL" id="KV419396">
    <property type="protein sequence ID" value="KZS97866.1"/>
    <property type="molecule type" value="Genomic_DNA"/>
</dbReference>
<evidence type="ECO:0000256" key="5">
    <source>
        <dbReference type="ARBA" id="ARBA00022787"/>
    </source>
</evidence>
<evidence type="ECO:0000256" key="11">
    <source>
        <dbReference type="SAM" id="MobiDB-lite"/>
    </source>
</evidence>
<keyword evidence="14" id="KW-1185">Reference proteome</keyword>
<comment type="similarity">
    <text evidence="10">Belongs to the MDM34 family.</text>
</comment>
<keyword evidence="6" id="KW-0445">Lipid transport</keyword>
<proteinExistence type="inferred from homology"/>
<feature type="compositionally biased region" description="Polar residues" evidence="11">
    <location>
        <begin position="598"/>
        <end position="618"/>
    </location>
</feature>
<comment type="subcellular location">
    <subcellularLocation>
        <location evidence="1">Membrane</location>
    </subcellularLocation>
    <subcellularLocation>
        <location evidence="10">Mitochondrion outer membrane</location>
        <topology evidence="10">Multi-pass membrane protein</topology>
    </subcellularLocation>
    <text evidence="10">The ERMES/MDM complex localizes to a few discrete foci (around 10 per single cell), that represent mitochondria-endoplasmic reticulum junctions. These foci are often found next to mtDNA nucleoids.</text>
</comment>
<feature type="region of interest" description="Disordered" evidence="11">
    <location>
        <begin position="210"/>
        <end position="238"/>
    </location>
</feature>
<feature type="region of interest" description="Disordered" evidence="11">
    <location>
        <begin position="566"/>
        <end position="628"/>
    </location>
</feature>
<keyword evidence="2" id="KW-0813">Transport</keyword>
<dbReference type="GO" id="GO:1990456">
    <property type="term" value="P:mitochondrion-endoplasmic reticulum membrane tethering"/>
    <property type="evidence" value="ECO:0007669"/>
    <property type="project" value="TreeGrafter"/>
</dbReference>
<dbReference type="InterPro" id="IPR027536">
    <property type="entry name" value="MDM34"/>
</dbReference>
<name>A0A164ZMR7_9AGAM</name>
<protein>
    <recommendedName>
        <fullName evidence="10">Mitochondrial distribution and morphology protein 34</fullName>
    </recommendedName>
</protein>
<dbReference type="OrthoDB" id="17927at2759"/>
<evidence type="ECO:0000256" key="7">
    <source>
        <dbReference type="ARBA" id="ARBA00023121"/>
    </source>
</evidence>
<dbReference type="STRING" id="1314777.A0A164ZMR7"/>
<feature type="compositionally biased region" description="Polar residues" evidence="11">
    <location>
        <begin position="225"/>
        <end position="238"/>
    </location>
</feature>
<comment type="subunit">
    <text evidence="10">Component of the ER-mitochondria encounter structure (ERMES) or MDM complex, composed of MMM1, MDM10, MDM12 and MDM34.</text>
</comment>
<evidence type="ECO:0000256" key="4">
    <source>
        <dbReference type="ARBA" id="ARBA00022692"/>
    </source>
</evidence>
<feature type="domain" description="SMP-LTD" evidence="12">
    <location>
        <begin position="1"/>
        <end position="194"/>
    </location>
</feature>
<keyword evidence="3 10" id="KW-1134">Transmembrane beta strand</keyword>
<dbReference type="InterPro" id="IPR058825">
    <property type="entry name" value="MDM34_N"/>
</dbReference>
<evidence type="ECO:0000259" key="12">
    <source>
        <dbReference type="PROSITE" id="PS51847"/>
    </source>
</evidence>
<keyword evidence="8 10" id="KW-0496">Mitochondrion</keyword>
<feature type="compositionally biased region" description="Polar residues" evidence="11">
    <location>
        <begin position="261"/>
        <end position="276"/>
    </location>
</feature>
<keyword evidence="7" id="KW-0446">Lipid-binding</keyword>
<evidence type="ECO:0000256" key="3">
    <source>
        <dbReference type="ARBA" id="ARBA00022452"/>
    </source>
</evidence>
<dbReference type="PANTHER" id="PTHR28185">
    <property type="entry name" value="MITOCHONDRIAL DISTRIBUTION AND MORPHOLOGY PROTEIN 34"/>
    <property type="match status" value="1"/>
</dbReference>
<evidence type="ECO:0000256" key="1">
    <source>
        <dbReference type="ARBA" id="ARBA00004370"/>
    </source>
</evidence>
<evidence type="ECO:0000313" key="14">
    <source>
        <dbReference type="Proteomes" id="UP000076722"/>
    </source>
</evidence>
<evidence type="ECO:0000256" key="8">
    <source>
        <dbReference type="ARBA" id="ARBA00023128"/>
    </source>
</evidence>
<reference evidence="13 14" key="1">
    <citation type="journal article" date="2016" name="Mol. Biol. Evol.">
        <title>Comparative Genomics of Early-Diverging Mushroom-Forming Fungi Provides Insights into the Origins of Lignocellulose Decay Capabilities.</title>
        <authorList>
            <person name="Nagy L.G."/>
            <person name="Riley R."/>
            <person name="Tritt A."/>
            <person name="Adam C."/>
            <person name="Daum C."/>
            <person name="Floudas D."/>
            <person name="Sun H."/>
            <person name="Yadav J.S."/>
            <person name="Pangilinan J."/>
            <person name="Larsson K.H."/>
            <person name="Matsuura K."/>
            <person name="Barry K."/>
            <person name="Labutti K."/>
            <person name="Kuo R."/>
            <person name="Ohm R.A."/>
            <person name="Bhattacharya S.S."/>
            <person name="Shirouzu T."/>
            <person name="Yoshinaga Y."/>
            <person name="Martin F.M."/>
            <person name="Grigoriev I.V."/>
            <person name="Hibbett D.S."/>
        </authorList>
    </citation>
    <scope>NUCLEOTIDE SEQUENCE [LARGE SCALE GENOMIC DNA]</scope>
    <source>
        <strain evidence="13 14">HHB9708</strain>
    </source>
</reference>
<dbReference type="PANTHER" id="PTHR28185:SF1">
    <property type="entry name" value="MITOCHONDRIAL DISTRIBUTION AND MORPHOLOGY PROTEIN 34"/>
    <property type="match status" value="1"/>
</dbReference>
<dbReference type="GO" id="GO:0032865">
    <property type="term" value="C:ERMES complex"/>
    <property type="evidence" value="ECO:0007669"/>
    <property type="project" value="UniProtKB-UniRule"/>
</dbReference>
<feature type="region of interest" description="Disordered" evidence="11">
    <location>
        <begin position="434"/>
        <end position="501"/>
    </location>
</feature>
<keyword evidence="9 10" id="KW-0472">Membrane</keyword>
<evidence type="ECO:0000256" key="9">
    <source>
        <dbReference type="ARBA" id="ARBA00023136"/>
    </source>
</evidence>
<comment type="domain">
    <text evidence="10">Lacks alpha-helical transmembrane segments, suggesting that it resides in the membrane via beta-sheet conformations similar to those predicted for other outer membrane proteins and porin.</text>
</comment>
<keyword evidence="5 10" id="KW-1000">Mitochondrion outer membrane</keyword>
<gene>
    <name evidence="10" type="primary">MDM34</name>
    <name evidence="13" type="ORF">SISNIDRAFT_449460</name>
</gene>
<evidence type="ECO:0000256" key="2">
    <source>
        <dbReference type="ARBA" id="ARBA00022448"/>
    </source>
</evidence>
<dbReference type="GO" id="GO:0015914">
    <property type="term" value="P:phospholipid transport"/>
    <property type="evidence" value="ECO:0007669"/>
    <property type="project" value="TreeGrafter"/>
</dbReference>
<evidence type="ECO:0000313" key="13">
    <source>
        <dbReference type="EMBL" id="KZS97866.1"/>
    </source>
</evidence>
<dbReference type="Pfam" id="PF26545">
    <property type="entry name" value="Mdm34_N"/>
    <property type="match status" value="1"/>
</dbReference>
<comment type="function">
    <text evidence="10">Component of the ERMES/MDM complex, which serves as a molecular tether to connect the endoplasmic reticulum (ER) and mitochondria. Components of this complex are involved in the control of mitochondrial shape and protein biogenesis, and function in nonvesicular lipid trafficking between the ER and mitochondria. MDM34 is required for the interaction of the ER-resident membrane protein MMM1 and the outer mitochondrial membrane-resident beta-barrel protein MDM10.</text>
</comment>
<dbReference type="CDD" id="cd21673">
    <property type="entry name" value="SMP_Mdm34"/>
    <property type="match status" value="1"/>
</dbReference>
<dbReference type="AlphaFoldDB" id="A0A164ZMR7"/>
<keyword evidence="4 10" id="KW-0812">Transmembrane</keyword>
<evidence type="ECO:0000256" key="10">
    <source>
        <dbReference type="HAMAP-Rule" id="MF_03105"/>
    </source>
</evidence>
<dbReference type="HAMAP" id="MF_03105">
    <property type="entry name" value="Mdm34"/>
    <property type="match status" value="1"/>
</dbReference>
<sequence>MSFTFNWPKFSEQFHADAKVLLDAALNKGNTPPIIADRIEVVELEMGTQPPELEIRDIGELTVDQFRGIFRLTYSGNAHIVLRTKVQANPLNHKRNDIHLMSGSMGILAAHQPLVVPMKLRLSNFKLSAYVVLVVSRQKGITLVFKTDPLQNVDVNSTFDSIAVIQKYIQREIEGQLRDLFREDLPGIIHKLSQRWLAAQSSKKIRVDTSYPALKHKAPPRENIETQSLPDTTTYSIPSVSNVRSAPLSMRPSLERGMHSSRASLASHESQTSGHAPQSEPLTFPELENFDPTYGLRPDDLPSKSGYSGLARLFDRPKGLAELAEDEALDIRQDDQRSGSFALVDWDDALSDIPSSRHSVSEEYETFPAVGGGVITRPRVFHSQSRVHSPTDGAQSPRLPIYGRRSSSLLDAAAFGTSGRSTSLHSLAPVHNGGLYGVPPRRTASEDGWPVRPHHRSTLSYASDLPSEIESQDEDQSLSATKAPGRSSSHPGGNRAASPPLSIADTALQTYEMSADPDSESEPKIVLRPNINSTVSYLSTLSHTYHTLSPYTRSLKHFTVRSIPPREQIAASSFPPAPKQPPRARRRRVHHLGAFNSKPPSSESINPPSTTETGTMPNPSAEYDPSEVDHYFRTPSHFYAKA</sequence>
<organism evidence="13 14">
    <name type="scientific">Sistotremastrum niveocremeum HHB9708</name>
    <dbReference type="NCBI Taxonomy" id="1314777"/>
    <lineage>
        <taxon>Eukaryota</taxon>
        <taxon>Fungi</taxon>
        <taxon>Dikarya</taxon>
        <taxon>Basidiomycota</taxon>
        <taxon>Agaricomycotina</taxon>
        <taxon>Agaricomycetes</taxon>
        <taxon>Sistotremastrales</taxon>
        <taxon>Sistotremastraceae</taxon>
        <taxon>Sertulicium</taxon>
        <taxon>Sertulicium niveocremeum</taxon>
    </lineage>
</organism>
<dbReference type="Proteomes" id="UP000076722">
    <property type="component" value="Unassembled WGS sequence"/>
</dbReference>
<feature type="compositionally biased region" description="Basic residues" evidence="11">
    <location>
        <begin position="582"/>
        <end position="591"/>
    </location>
</feature>
<feature type="region of interest" description="Disordered" evidence="11">
    <location>
        <begin position="255"/>
        <end position="302"/>
    </location>
</feature>
<dbReference type="PROSITE" id="PS51847">
    <property type="entry name" value="SMP"/>
    <property type="match status" value="1"/>
</dbReference>
<dbReference type="GO" id="GO:0008289">
    <property type="term" value="F:lipid binding"/>
    <property type="evidence" value="ECO:0007669"/>
    <property type="project" value="UniProtKB-KW"/>
</dbReference>
<evidence type="ECO:0000256" key="6">
    <source>
        <dbReference type="ARBA" id="ARBA00023055"/>
    </source>
</evidence>